<evidence type="ECO:0000259" key="1">
    <source>
        <dbReference type="Pfam" id="PF09989"/>
    </source>
</evidence>
<accession>X0YLK8</accession>
<protein>
    <recommendedName>
        <fullName evidence="1">DUF2229 domain-containing protein</fullName>
    </recommendedName>
</protein>
<feature type="non-terminal residue" evidence="2">
    <location>
        <position position="244"/>
    </location>
</feature>
<gene>
    <name evidence="2" type="ORF">S01H1_69139</name>
</gene>
<feature type="domain" description="DUF2229" evidence="1">
    <location>
        <begin position="2"/>
        <end position="224"/>
    </location>
</feature>
<organism evidence="2">
    <name type="scientific">marine sediment metagenome</name>
    <dbReference type="NCBI Taxonomy" id="412755"/>
    <lineage>
        <taxon>unclassified sequences</taxon>
        <taxon>metagenomes</taxon>
        <taxon>ecological metagenomes</taxon>
    </lineage>
</organism>
<evidence type="ECO:0000313" key="2">
    <source>
        <dbReference type="EMBL" id="GAG37586.1"/>
    </source>
</evidence>
<dbReference type="InterPro" id="IPR018709">
    <property type="entry name" value="CoA_activase_DUF2229"/>
</dbReference>
<dbReference type="PANTHER" id="PTHR32329">
    <property type="entry name" value="BIFUNCTIONAL PROTEIN [INCLUDES 2-HYDROXYACYL-COA DEHYDRATASE (N-TER) AND ITS ACTIVATOR DOMAIN (C_TERM)-RELATED"/>
    <property type="match status" value="1"/>
</dbReference>
<dbReference type="PANTHER" id="PTHR32329:SF2">
    <property type="entry name" value="BIFUNCTIONAL PROTEIN [INCLUDES 2-HYDROXYACYL-COA DEHYDRATASE (N-TER) AND ITS ACTIVATOR DOMAIN (C_TERM)"/>
    <property type="match status" value="1"/>
</dbReference>
<dbReference type="EMBL" id="BARS01045881">
    <property type="protein sequence ID" value="GAG37586.1"/>
    <property type="molecule type" value="Genomic_DNA"/>
</dbReference>
<proteinExistence type="predicted"/>
<reference evidence="2" key="1">
    <citation type="journal article" date="2014" name="Front. Microbiol.">
        <title>High frequency of phylogenetically diverse reductive dehalogenase-homologous genes in deep subseafloor sedimentary metagenomes.</title>
        <authorList>
            <person name="Kawai M."/>
            <person name="Futagami T."/>
            <person name="Toyoda A."/>
            <person name="Takaki Y."/>
            <person name="Nishi S."/>
            <person name="Hori S."/>
            <person name="Arai W."/>
            <person name="Tsubouchi T."/>
            <person name="Morono Y."/>
            <person name="Uchiyama I."/>
            <person name="Ito T."/>
            <person name="Fujiyama A."/>
            <person name="Inagaki F."/>
            <person name="Takami H."/>
        </authorList>
    </citation>
    <scope>NUCLEOTIDE SEQUENCE</scope>
    <source>
        <strain evidence="2">Expedition CK06-06</strain>
    </source>
</reference>
<name>X0YLK8_9ZZZZ</name>
<dbReference type="InterPro" id="IPR051805">
    <property type="entry name" value="Dehydratase_Activator_Redct"/>
</dbReference>
<dbReference type="Pfam" id="PF09989">
    <property type="entry name" value="DUF2229"/>
    <property type="match status" value="1"/>
</dbReference>
<dbReference type="AlphaFoldDB" id="X0YLK8"/>
<sequence length="244" mass="27507">MRVGIPRGLLYYHYLPMWKAFFNGLDAEVVVSPPTTKEMVTLGCSRVVGDICLPVKVYCGHAFALHDKCDYIFIPAVHSMQPELYSCPKFIGLPDLVRAAVPECPPVLDPDIDINKGKRYFYETVYRLGSVFTRDTSKIDSAIGKAMDAHRVYGAQMIRHGLDSPQAIERMFSQCGEVDSDNHSASDITVALIGHRYLLYDQHMNYRLQHRLRSMGVKLVSADTVGRDELLGAMSDLVEKQYWA</sequence>
<comment type="caution">
    <text evidence="2">The sequence shown here is derived from an EMBL/GenBank/DDBJ whole genome shotgun (WGS) entry which is preliminary data.</text>
</comment>